<name>A0A9X4RKP9_9CYAN</name>
<dbReference type="Gene3D" id="3.40.50.10420">
    <property type="entry name" value="NagB/RpiA/CoA transferase-like"/>
    <property type="match status" value="1"/>
</dbReference>
<dbReference type="InterPro" id="IPR002698">
    <property type="entry name" value="FTHF_cligase"/>
</dbReference>
<keyword evidence="5" id="KW-0460">Magnesium</keyword>
<evidence type="ECO:0000313" key="6">
    <source>
        <dbReference type="EMBL" id="MDG3494099.1"/>
    </source>
</evidence>
<keyword evidence="3 4" id="KW-0067">ATP-binding</keyword>
<feature type="binding site" evidence="4">
    <location>
        <position position="57"/>
    </location>
    <ligand>
        <name>substrate</name>
    </ligand>
</feature>
<dbReference type="GO" id="GO:0005524">
    <property type="term" value="F:ATP binding"/>
    <property type="evidence" value="ECO:0007669"/>
    <property type="project" value="UniProtKB-KW"/>
</dbReference>
<comment type="catalytic activity">
    <reaction evidence="5">
        <text>(6S)-5-formyl-5,6,7,8-tetrahydrofolate + ATP = (6R)-5,10-methenyltetrahydrofolate + ADP + phosphate</text>
        <dbReference type="Rhea" id="RHEA:10488"/>
        <dbReference type="ChEBI" id="CHEBI:30616"/>
        <dbReference type="ChEBI" id="CHEBI:43474"/>
        <dbReference type="ChEBI" id="CHEBI:57455"/>
        <dbReference type="ChEBI" id="CHEBI:57457"/>
        <dbReference type="ChEBI" id="CHEBI:456216"/>
        <dbReference type="EC" id="6.3.3.2"/>
    </reaction>
</comment>
<dbReference type="RefSeq" id="WP_009626161.1">
    <property type="nucleotide sequence ID" value="NZ_VBTY01000032.1"/>
</dbReference>
<dbReference type="PIRSF" id="PIRSF006806">
    <property type="entry name" value="FTHF_cligase"/>
    <property type="match status" value="1"/>
</dbReference>
<keyword evidence="5" id="KW-0479">Metal-binding</keyword>
<feature type="binding site" evidence="4">
    <location>
        <begin position="6"/>
        <end position="10"/>
    </location>
    <ligand>
        <name>ATP</name>
        <dbReference type="ChEBI" id="CHEBI:30616"/>
    </ligand>
</feature>
<evidence type="ECO:0000256" key="5">
    <source>
        <dbReference type="RuleBase" id="RU361279"/>
    </source>
</evidence>
<evidence type="ECO:0000256" key="1">
    <source>
        <dbReference type="ARBA" id="ARBA00010638"/>
    </source>
</evidence>
<keyword evidence="6" id="KW-0436">Ligase</keyword>
<evidence type="ECO:0000256" key="2">
    <source>
        <dbReference type="ARBA" id="ARBA00022741"/>
    </source>
</evidence>
<reference evidence="6" key="1">
    <citation type="submission" date="2019-05" db="EMBL/GenBank/DDBJ databases">
        <title>Whole genome sequencing of Pseudanabaena catenata USMAC16.</title>
        <authorList>
            <person name="Khan Z."/>
            <person name="Omar W.M."/>
            <person name="Convey P."/>
            <person name="Merican F."/>
            <person name="Najimudin N."/>
        </authorList>
    </citation>
    <scope>NUCLEOTIDE SEQUENCE</scope>
    <source>
        <strain evidence="6">USMAC16</strain>
    </source>
</reference>
<evidence type="ECO:0000256" key="4">
    <source>
        <dbReference type="PIRSR" id="PIRSR006806-1"/>
    </source>
</evidence>
<feature type="binding site" evidence="4">
    <location>
        <begin position="134"/>
        <end position="142"/>
    </location>
    <ligand>
        <name>ATP</name>
        <dbReference type="ChEBI" id="CHEBI:30616"/>
    </ligand>
</feature>
<organism evidence="6 7">
    <name type="scientific">Pseudanabaena catenata USMAC16</name>
    <dbReference type="NCBI Taxonomy" id="1855837"/>
    <lineage>
        <taxon>Bacteria</taxon>
        <taxon>Bacillati</taxon>
        <taxon>Cyanobacteriota</taxon>
        <taxon>Cyanophyceae</taxon>
        <taxon>Pseudanabaenales</taxon>
        <taxon>Pseudanabaenaceae</taxon>
        <taxon>Pseudanabaena</taxon>
    </lineage>
</organism>
<protein>
    <recommendedName>
        <fullName evidence="5">5-formyltetrahydrofolate cyclo-ligase</fullName>
        <ecNumber evidence="5">6.3.3.2</ecNumber>
    </recommendedName>
</protein>
<dbReference type="Pfam" id="PF01812">
    <property type="entry name" value="5-FTHF_cyc-lig"/>
    <property type="match status" value="1"/>
</dbReference>
<dbReference type="EC" id="6.3.3.2" evidence="5"/>
<sequence length="188" mass="22113">MNRQLKRQLRKTLLKLRSQIDREIWMQKSRAIGDRLANWQPFQQAQNILAFTSFRLEPDLSPLWQRFPDKNWGFPRCLEKNLLWHHVAIADFENSMRSGAFGILEPRHDLKLIDLASIDLILIPAVACDRQGYRLGYGGGFYDRWLPHSIGLKVGIIFDEFYVDELPRDPWDMPLDAVITEKYDTNKD</sequence>
<comment type="caution">
    <text evidence="6">The sequence shown here is derived from an EMBL/GenBank/DDBJ whole genome shotgun (WGS) entry which is preliminary data.</text>
</comment>
<keyword evidence="7" id="KW-1185">Reference proteome</keyword>
<dbReference type="Proteomes" id="UP001152872">
    <property type="component" value="Unassembled WGS sequence"/>
</dbReference>
<comment type="similarity">
    <text evidence="1 5">Belongs to the 5-formyltetrahydrofolate cyclo-ligase family.</text>
</comment>
<dbReference type="NCBIfam" id="TIGR02727">
    <property type="entry name" value="MTHFS_bact"/>
    <property type="match status" value="1"/>
</dbReference>
<dbReference type="InterPro" id="IPR024185">
    <property type="entry name" value="FTHF_cligase-like_sf"/>
</dbReference>
<dbReference type="GO" id="GO:0030272">
    <property type="term" value="F:5-formyltetrahydrofolate cyclo-ligase activity"/>
    <property type="evidence" value="ECO:0007669"/>
    <property type="project" value="UniProtKB-EC"/>
</dbReference>
<keyword evidence="2 4" id="KW-0547">Nucleotide-binding</keyword>
<gene>
    <name evidence="6" type="ORF">FEV09_05960</name>
</gene>
<evidence type="ECO:0000313" key="7">
    <source>
        <dbReference type="Proteomes" id="UP001152872"/>
    </source>
</evidence>
<dbReference type="EMBL" id="VBTY01000032">
    <property type="protein sequence ID" value="MDG3494099.1"/>
    <property type="molecule type" value="Genomic_DNA"/>
</dbReference>
<dbReference type="AlphaFoldDB" id="A0A9X4RKP9"/>
<dbReference type="GO" id="GO:0009396">
    <property type="term" value="P:folic acid-containing compound biosynthetic process"/>
    <property type="evidence" value="ECO:0007669"/>
    <property type="project" value="TreeGrafter"/>
</dbReference>
<dbReference type="PANTHER" id="PTHR23407">
    <property type="entry name" value="ATPASE INHIBITOR/5-FORMYLTETRAHYDROFOLATE CYCLO-LIGASE"/>
    <property type="match status" value="1"/>
</dbReference>
<dbReference type="InterPro" id="IPR037171">
    <property type="entry name" value="NagB/RpiA_transferase-like"/>
</dbReference>
<proteinExistence type="inferred from homology"/>
<comment type="cofactor">
    <cofactor evidence="5">
        <name>Mg(2+)</name>
        <dbReference type="ChEBI" id="CHEBI:18420"/>
    </cofactor>
</comment>
<evidence type="ECO:0000256" key="3">
    <source>
        <dbReference type="ARBA" id="ARBA00022840"/>
    </source>
</evidence>
<dbReference type="GO" id="GO:0035999">
    <property type="term" value="P:tetrahydrofolate interconversion"/>
    <property type="evidence" value="ECO:0007669"/>
    <property type="project" value="TreeGrafter"/>
</dbReference>
<dbReference type="GO" id="GO:0046872">
    <property type="term" value="F:metal ion binding"/>
    <property type="evidence" value="ECO:0007669"/>
    <property type="project" value="UniProtKB-KW"/>
</dbReference>
<dbReference type="PANTHER" id="PTHR23407:SF1">
    <property type="entry name" value="5-FORMYLTETRAHYDROFOLATE CYCLO-LIGASE"/>
    <property type="match status" value="1"/>
</dbReference>
<dbReference type="SUPFAM" id="SSF100950">
    <property type="entry name" value="NagB/RpiA/CoA transferase-like"/>
    <property type="match status" value="1"/>
</dbReference>
<accession>A0A9X4RKP9</accession>